<evidence type="ECO:0000313" key="1">
    <source>
        <dbReference type="EMBL" id="CDW38512.1"/>
    </source>
</evidence>
<sequence>MHCTLEMSYSIFHLSLYGDDVTMNQSEGLSLASKLIQISSSVILRIGVFFSHW</sequence>
<name>A0A0K2UKS4_LEPSM</name>
<proteinExistence type="predicted"/>
<dbReference type="EMBL" id="HACA01021151">
    <property type="protein sequence ID" value="CDW38512.1"/>
    <property type="molecule type" value="Transcribed_RNA"/>
</dbReference>
<organism evidence="1">
    <name type="scientific">Lepeophtheirus salmonis</name>
    <name type="common">Salmon louse</name>
    <name type="synonym">Caligus salmonis</name>
    <dbReference type="NCBI Taxonomy" id="72036"/>
    <lineage>
        <taxon>Eukaryota</taxon>
        <taxon>Metazoa</taxon>
        <taxon>Ecdysozoa</taxon>
        <taxon>Arthropoda</taxon>
        <taxon>Crustacea</taxon>
        <taxon>Multicrustacea</taxon>
        <taxon>Hexanauplia</taxon>
        <taxon>Copepoda</taxon>
        <taxon>Siphonostomatoida</taxon>
        <taxon>Caligidae</taxon>
        <taxon>Lepeophtheirus</taxon>
    </lineage>
</organism>
<accession>A0A0K2UKS4</accession>
<dbReference type="AlphaFoldDB" id="A0A0K2UKS4"/>
<protein>
    <submittedName>
        <fullName evidence="1">Uncharacterized protein</fullName>
    </submittedName>
</protein>
<reference evidence="1" key="1">
    <citation type="submission" date="2014-05" db="EMBL/GenBank/DDBJ databases">
        <authorList>
            <person name="Chronopoulou M."/>
        </authorList>
    </citation>
    <scope>NUCLEOTIDE SEQUENCE</scope>
    <source>
        <tissue evidence="1">Whole organism</tissue>
    </source>
</reference>